<sequence>MGVRPMVCQGVLCHGPGKTLQSNTHRLSCSQCLYLLDSCNVSKDARRASFGVAINNIQHSDISQGLQLVKPEPEGNISADCTHTHRERKRERERGNGVRADKSSE</sequence>
<reference evidence="2 3" key="1">
    <citation type="submission" date="2024-01" db="EMBL/GenBank/DDBJ databases">
        <authorList>
            <person name="Waweru B."/>
        </authorList>
    </citation>
    <scope>NUCLEOTIDE SEQUENCE [LARGE SCALE GENOMIC DNA]</scope>
</reference>
<organism evidence="2 3">
    <name type="scientific">Dovyalis caffra</name>
    <dbReference type="NCBI Taxonomy" id="77055"/>
    <lineage>
        <taxon>Eukaryota</taxon>
        <taxon>Viridiplantae</taxon>
        <taxon>Streptophyta</taxon>
        <taxon>Embryophyta</taxon>
        <taxon>Tracheophyta</taxon>
        <taxon>Spermatophyta</taxon>
        <taxon>Magnoliopsida</taxon>
        <taxon>eudicotyledons</taxon>
        <taxon>Gunneridae</taxon>
        <taxon>Pentapetalae</taxon>
        <taxon>rosids</taxon>
        <taxon>fabids</taxon>
        <taxon>Malpighiales</taxon>
        <taxon>Salicaceae</taxon>
        <taxon>Flacourtieae</taxon>
        <taxon>Dovyalis</taxon>
    </lineage>
</organism>
<keyword evidence="3" id="KW-1185">Reference proteome</keyword>
<evidence type="ECO:0000313" key="3">
    <source>
        <dbReference type="Proteomes" id="UP001314170"/>
    </source>
</evidence>
<evidence type="ECO:0000256" key="1">
    <source>
        <dbReference type="SAM" id="MobiDB-lite"/>
    </source>
</evidence>
<feature type="compositionally biased region" description="Basic and acidic residues" evidence="1">
    <location>
        <begin position="90"/>
        <end position="105"/>
    </location>
</feature>
<feature type="region of interest" description="Disordered" evidence="1">
    <location>
        <begin position="73"/>
        <end position="105"/>
    </location>
</feature>
<comment type="caution">
    <text evidence="2">The sequence shown here is derived from an EMBL/GenBank/DDBJ whole genome shotgun (WGS) entry which is preliminary data.</text>
</comment>
<name>A0AAV1RKL4_9ROSI</name>
<protein>
    <submittedName>
        <fullName evidence="2">Uncharacterized protein</fullName>
    </submittedName>
</protein>
<dbReference type="AlphaFoldDB" id="A0AAV1RKL4"/>
<dbReference type="EMBL" id="CAWUPB010000994">
    <property type="protein sequence ID" value="CAK7336092.1"/>
    <property type="molecule type" value="Genomic_DNA"/>
</dbReference>
<evidence type="ECO:0000313" key="2">
    <source>
        <dbReference type="EMBL" id="CAK7336092.1"/>
    </source>
</evidence>
<gene>
    <name evidence="2" type="ORF">DCAF_LOCUS11097</name>
</gene>
<proteinExistence type="predicted"/>
<accession>A0AAV1RKL4</accession>
<dbReference type="Proteomes" id="UP001314170">
    <property type="component" value="Unassembled WGS sequence"/>
</dbReference>